<organism evidence="8 9">
    <name type="scientific">Intoshia linei</name>
    <dbReference type="NCBI Taxonomy" id="1819745"/>
    <lineage>
        <taxon>Eukaryota</taxon>
        <taxon>Metazoa</taxon>
        <taxon>Spiralia</taxon>
        <taxon>Lophotrochozoa</taxon>
        <taxon>Mesozoa</taxon>
        <taxon>Orthonectida</taxon>
        <taxon>Rhopaluridae</taxon>
        <taxon>Intoshia</taxon>
    </lineage>
</organism>
<dbReference type="PROSITE" id="PS50888">
    <property type="entry name" value="BHLH"/>
    <property type="match status" value="1"/>
</dbReference>
<evidence type="ECO:0000313" key="8">
    <source>
        <dbReference type="EMBL" id="OAF71516.1"/>
    </source>
</evidence>
<evidence type="ECO:0000256" key="4">
    <source>
        <dbReference type="ARBA" id="ARBA00023163"/>
    </source>
</evidence>
<dbReference type="GO" id="GO:0046983">
    <property type="term" value="F:protein dimerization activity"/>
    <property type="evidence" value="ECO:0007669"/>
    <property type="project" value="InterPro"/>
</dbReference>
<dbReference type="PANTHER" id="PTHR11793:SF13">
    <property type="entry name" value="PROTEIN DAUGHTERLESS"/>
    <property type="match status" value="1"/>
</dbReference>
<feature type="compositionally biased region" description="Polar residues" evidence="6">
    <location>
        <begin position="367"/>
        <end position="380"/>
    </location>
</feature>
<dbReference type="GO" id="GO:0005634">
    <property type="term" value="C:nucleus"/>
    <property type="evidence" value="ECO:0007669"/>
    <property type="project" value="UniProtKB-SubCell"/>
</dbReference>
<dbReference type="InterPro" id="IPR051098">
    <property type="entry name" value="NeuroDiff_E-box_TFs"/>
</dbReference>
<keyword evidence="3" id="KW-0238">DNA-binding</keyword>
<comment type="caution">
    <text evidence="8">The sequence shown here is derived from an EMBL/GenBank/DDBJ whole genome shotgun (WGS) entry which is preliminary data.</text>
</comment>
<dbReference type="SMART" id="SM00353">
    <property type="entry name" value="HLH"/>
    <property type="match status" value="1"/>
</dbReference>
<feature type="domain" description="BHLH" evidence="7">
    <location>
        <begin position="279"/>
        <end position="333"/>
    </location>
</feature>
<gene>
    <name evidence="8" type="ORF">A3Q56_00721</name>
</gene>
<dbReference type="PANTHER" id="PTHR11793">
    <property type="entry name" value="BASIC HELIX-LOOP-HELIX TRANSCRIPTION FACTOR"/>
    <property type="match status" value="1"/>
</dbReference>
<keyword evidence="9" id="KW-1185">Reference proteome</keyword>
<accession>A0A177BB91</accession>
<dbReference type="InterPro" id="IPR011598">
    <property type="entry name" value="bHLH_dom"/>
</dbReference>
<comment type="subcellular location">
    <subcellularLocation>
        <location evidence="1">Nucleus</location>
    </subcellularLocation>
</comment>
<sequence>MYPKKNSNTPEELREFEKNQTIKSWMNSNLFEQKFPGSDEMTQINSLIETNPYPSISECGFNASIPTEIKLDNFDQNRQKNCVLQNFHDACKYNSKVDINKDLINLSNPLISPLNTSMNNAYQTAIAKTNQYKEKDWGLDDSTCSKLFTDSDPTKHTPTQNPHFIFENNETENVNFKNNCPQDSSIKSKKIENYFTGNYVDNLNNRKTNVAYKACKFDSEIMNFNKFNNNVELISNKEHENSNCEQLKNSDYLKVLNHVDIDNSHQVMGKTAKVEKEKIRRKINNQRERVRVRDINGAFKELGKMVSQHTGNNGKVSTKLMILQDAVNIITSLESEVRRRNMNPRAACLRRREQEKCLSVSQKDDSNNSPRQYFSDNSPILPSYERNQFPPCQSNFDENTPLKEEVNYSDKQKHLQSLNNATENSMQNLNFENINYTNRHNYKKLTHENLPIRCNIPPESEYTIGEPSSKKIIIDHIDVANAKQVLPSSKLNNFNNLPVCTESYGYTDYEYPQNLVNYDSSYSANAPHPINLNCVNLNQRTPNFQNMQYDLNFDTPQTITSKKSTFDY</sequence>
<reference evidence="8 9" key="1">
    <citation type="submission" date="2016-04" db="EMBL/GenBank/DDBJ databases">
        <title>The genome of Intoshia linei affirms orthonectids as highly simplified spiralians.</title>
        <authorList>
            <person name="Mikhailov K.V."/>
            <person name="Slusarev G.S."/>
            <person name="Nikitin M.A."/>
            <person name="Logacheva M.D."/>
            <person name="Penin A."/>
            <person name="Aleoshin V."/>
            <person name="Panchin Y.V."/>
        </authorList>
    </citation>
    <scope>NUCLEOTIDE SEQUENCE [LARGE SCALE GENOMIC DNA]</scope>
    <source>
        <strain evidence="8">Intl2013</strain>
        <tissue evidence="8">Whole animal</tissue>
    </source>
</reference>
<evidence type="ECO:0000256" key="6">
    <source>
        <dbReference type="SAM" id="MobiDB-lite"/>
    </source>
</evidence>
<dbReference type="EMBL" id="LWCA01000044">
    <property type="protein sequence ID" value="OAF71516.1"/>
    <property type="molecule type" value="Genomic_DNA"/>
</dbReference>
<keyword evidence="5" id="KW-0539">Nucleus</keyword>
<dbReference type="Proteomes" id="UP000078046">
    <property type="component" value="Unassembled WGS sequence"/>
</dbReference>
<keyword evidence="2" id="KW-0805">Transcription regulation</keyword>
<evidence type="ECO:0000313" key="9">
    <source>
        <dbReference type="Proteomes" id="UP000078046"/>
    </source>
</evidence>
<dbReference type="Pfam" id="PF00010">
    <property type="entry name" value="HLH"/>
    <property type="match status" value="1"/>
</dbReference>
<evidence type="ECO:0000259" key="7">
    <source>
        <dbReference type="PROSITE" id="PS50888"/>
    </source>
</evidence>
<evidence type="ECO:0000256" key="2">
    <source>
        <dbReference type="ARBA" id="ARBA00023015"/>
    </source>
</evidence>
<dbReference type="Gene3D" id="4.10.280.10">
    <property type="entry name" value="Helix-loop-helix DNA-binding domain"/>
    <property type="match status" value="1"/>
</dbReference>
<name>A0A177BB91_9BILA</name>
<evidence type="ECO:0000256" key="5">
    <source>
        <dbReference type="ARBA" id="ARBA00023242"/>
    </source>
</evidence>
<dbReference type="GO" id="GO:0005667">
    <property type="term" value="C:transcription regulator complex"/>
    <property type="evidence" value="ECO:0007669"/>
    <property type="project" value="TreeGrafter"/>
</dbReference>
<protein>
    <submittedName>
        <fullName evidence="8">Class A helix-loop-helix transcription factor GE2</fullName>
    </submittedName>
</protein>
<dbReference type="GO" id="GO:0000785">
    <property type="term" value="C:chromatin"/>
    <property type="evidence" value="ECO:0007669"/>
    <property type="project" value="TreeGrafter"/>
</dbReference>
<dbReference type="GO" id="GO:0000981">
    <property type="term" value="F:DNA-binding transcription factor activity, RNA polymerase II-specific"/>
    <property type="evidence" value="ECO:0007669"/>
    <property type="project" value="TreeGrafter"/>
</dbReference>
<feature type="region of interest" description="Disordered" evidence="6">
    <location>
        <begin position="358"/>
        <end position="380"/>
    </location>
</feature>
<dbReference type="OrthoDB" id="10034090at2759"/>
<dbReference type="GO" id="GO:0000978">
    <property type="term" value="F:RNA polymerase II cis-regulatory region sequence-specific DNA binding"/>
    <property type="evidence" value="ECO:0007669"/>
    <property type="project" value="TreeGrafter"/>
</dbReference>
<dbReference type="SUPFAM" id="SSF47459">
    <property type="entry name" value="HLH, helix-loop-helix DNA-binding domain"/>
    <property type="match status" value="1"/>
</dbReference>
<proteinExistence type="predicted"/>
<dbReference type="AlphaFoldDB" id="A0A177BB91"/>
<keyword evidence="4" id="KW-0804">Transcription</keyword>
<evidence type="ECO:0000256" key="3">
    <source>
        <dbReference type="ARBA" id="ARBA00023125"/>
    </source>
</evidence>
<evidence type="ECO:0000256" key="1">
    <source>
        <dbReference type="ARBA" id="ARBA00004123"/>
    </source>
</evidence>
<dbReference type="InterPro" id="IPR036638">
    <property type="entry name" value="HLH_DNA-bd_sf"/>
</dbReference>